<evidence type="ECO:0000313" key="9">
    <source>
        <dbReference type="EMBL" id="VEI22120.1"/>
    </source>
</evidence>
<gene>
    <name evidence="9" type="primary">fic</name>
    <name evidence="9" type="ORF">NCTC10207_00186</name>
</gene>
<dbReference type="RefSeq" id="WP_126499477.1">
    <property type="nucleotide sequence ID" value="NZ_CAUVUG010000001.1"/>
</dbReference>
<reference evidence="9 10" key="1">
    <citation type="submission" date="2018-12" db="EMBL/GenBank/DDBJ databases">
        <authorList>
            <consortium name="Pathogen Informatics"/>
        </authorList>
    </citation>
    <scope>NUCLEOTIDE SEQUENCE [LARGE SCALE GENOMIC DNA]</scope>
    <source>
        <strain evidence="9 10">NCTC10207</strain>
    </source>
</reference>
<dbReference type="PANTHER" id="PTHR39560">
    <property type="entry name" value="PROTEIN ADENYLYLTRANSFERASE FIC-RELATED"/>
    <property type="match status" value="1"/>
</dbReference>
<dbReference type="InterPro" id="IPR003812">
    <property type="entry name" value="Fido"/>
</dbReference>
<dbReference type="EMBL" id="LR134479">
    <property type="protein sequence ID" value="VEI22120.1"/>
    <property type="molecule type" value="Genomic_DNA"/>
</dbReference>
<evidence type="ECO:0000256" key="2">
    <source>
        <dbReference type="ARBA" id="ARBA00022695"/>
    </source>
</evidence>
<dbReference type="PROSITE" id="PS51459">
    <property type="entry name" value="FIDO"/>
    <property type="match status" value="1"/>
</dbReference>
<comment type="catalytic activity">
    <reaction evidence="6">
        <text>L-threonyl-[protein] + ATP = 3-O-(5'-adenylyl)-L-threonyl-[protein] + diphosphate</text>
        <dbReference type="Rhea" id="RHEA:54292"/>
        <dbReference type="Rhea" id="RHEA-COMP:11060"/>
        <dbReference type="Rhea" id="RHEA-COMP:13847"/>
        <dbReference type="ChEBI" id="CHEBI:30013"/>
        <dbReference type="ChEBI" id="CHEBI:30616"/>
        <dbReference type="ChEBI" id="CHEBI:33019"/>
        <dbReference type="ChEBI" id="CHEBI:138113"/>
        <dbReference type="EC" id="2.7.7.108"/>
    </reaction>
</comment>
<dbReference type="GO" id="GO:0070733">
    <property type="term" value="F:AMPylase activity"/>
    <property type="evidence" value="ECO:0007669"/>
    <property type="project" value="UniProtKB-EC"/>
</dbReference>
<evidence type="ECO:0000259" key="8">
    <source>
        <dbReference type="PROSITE" id="PS51459"/>
    </source>
</evidence>
<keyword evidence="2 9" id="KW-0548">Nucleotidyltransferase</keyword>
<evidence type="ECO:0000256" key="4">
    <source>
        <dbReference type="ARBA" id="ARBA00022840"/>
    </source>
</evidence>
<evidence type="ECO:0000256" key="1">
    <source>
        <dbReference type="ARBA" id="ARBA00022679"/>
    </source>
</evidence>
<evidence type="ECO:0000256" key="5">
    <source>
        <dbReference type="ARBA" id="ARBA00034531"/>
    </source>
</evidence>
<accession>A0A7Z9A1Y7</accession>
<dbReference type="Proteomes" id="UP000282386">
    <property type="component" value="Chromosome"/>
</dbReference>
<evidence type="ECO:0000256" key="6">
    <source>
        <dbReference type="ARBA" id="ARBA00047939"/>
    </source>
</evidence>
<feature type="domain" description="Fido" evidence="8">
    <location>
        <begin position="64"/>
        <end position="212"/>
    </location>
</feature>
<evidence type="ECO:0000313" key="10">
    <source>
        <dbReference type="Proteomes" id="UP000282386"/>
    </source>
</evidence>
<dbReference type="GO" id="GO:0051302">
    <property type="term" value="P:regulation of cell division"/>
    <property type="evidence" value="ECO:0007669"/>
    <property type="project" value="TreeGrafter"/>
</dbReference>
<dbReference type="Gene3D" id="1.10.3290.10">
    <property type="entry name" value="Fido-like domain"/>
    <property type="match status" value="1"/>
</dbReference>
<dbReference type="SUPFAM" id="SSF140931">
    <property type="entry name" value="Fic-like"/>
    <property type="match status" value="1"/>
</dbReference>
<name>A0A7Z9A1Y7_9MICC</name>
<comment type="catalytic activity">
    <reaction evidence="7">
        <text>L-tyrosyl-[protein] + ATP = O-(5'-adenylyl)-L-tyrosyl-[protein] + diphosphate</text>
        <dbReference type="Rhea" id="RHEA:54288"/>
        <dbReference type="Rhea" id="RHEA-COMP:10136"/>
        <dbReference type="Rhea" id="RHEA-COMP:13846"/>
        <dbReference type="ChEBI" id="CHEBI:30616"/>
        <dbReference type="ChEBI" id="CHEBI:33019"/>
        <dbReference type="ChEBI" id="CHEBI:46858"/>
        <dbReference type="ChEBI" id="CHEBI:83624"/>
        <dbReference type="EC" id="2.7.7.108"/>
    </reaction>
</comment>
<evidence type="ECO:0000256" key="3">
    <source>
        <dbReference type="ARBA" id="ARBA00022741"/>
    </source>
</evidence>
<protein>
    <recommendedName>
        <fullName evidence="5">protein adenylyltransferase</fullName>
        <ecNumber evidence="5">2.7.7.108</ecNumber>
    </recommendedName>
</protein>
<proteinExistence type="predicted"/>
<dbReference type="Pfam" id="PF02661">
    <property type="entry name" value="Fic"/>
    <property type="match status" value="1"/>
</dbReference>
<dbReference type="EC" id="2.7.7.108" evidence="5"/>
<dbReference type="PANTHER" id="PTHR39560:SF1">
    <property type="entry name" value="PROTEIN ADENYLYLTRANSFERASE FIC-RELATED"/>
    <property type="match status" value="1"/>
</dbReference>
<dbReference type="InterPro" id="IPR036597">
    <property type="entry name" value="Fido-like_dom_sf"/>
</dbReference>
<sequence>MRDHATFHSWDDYYIPGTRVLRNKFTTPNKPFGETDPEKLRVMEEAITSLRIRELRENPVLGKFDYEHMKAIHYAIFHDIYEWAGQERVAPVGQFMSKNGHAYYGAGPHLRAAAEAEYAKLAQKNFLRDLDQDTFAAELAESWGEINVIHSFREGNTRSQFVFFSYLTEYAGYSIDTSAFAPDSPLCEEFVQARFYSQDTGRNDRLAAVLRQVITL</sequence>
<keyword evidence="3" id="KW-0547">Nucleotide-binding</keyword>
<evidence type="ECO:0000256" key="7">
    <source>
        <dbReference type="ARBA" id="ARBA00048696"/>
    </source>
</evidence>
<organism evidence="9 10">
    <name type="scientific">Rothia aeria</name>
    <dbReference type="NCBI Taxonomy" id="172042"/>
    <lineage>
        <taxon>Bacteria</taxon>
        <taxon>Bacillati</taxon>
        <taxon>Actinomycetota</taxon>
        <taxon>Actinomycetes</taxon>
        <taxon>Micrococcales</taxon>
        <taxon>Micrococcaceae</taxon>
        <taxon>Rothia</taxon>
    </lineage>
</organism>
<keyword evidence="1 9" id="KW-0808">Transferase</keyword>
<keyword evidence="4" id="KW-0067">ATP-binding</keyword>
<dbReference type="AlphaFoldDB" id="A0A7Z9A1Y7"/>
<dbReference type="GO" id="GO:0005524">
    <property type="term" value="F:ATP binding"/>
    <property type="evidence" value="ECO:0007669"/>
    <property type="project" value="UniProtKB-KW"/>
</dbReference>